<dbReference type="PANTHER" id="PTHR11113:SF2">
    <property type="entry name" value="ADENINE DEAMINASE"/>
    <property type="match status" value="1"/>
</dbReference>
<dbReference type="Pfam" id="PF01979">
    <property type="entry name" value="Amidohydro_1"/>
    <property type="match status" value="1"/>
</dbReference>
<dbReference type="CDD" id="cd01295">
    <property type="entry name" value="AdeC"/>
    <property type="match status" value="1"/>
</dbReference>
<dbReference type="InterPro" id="IPR006680">
    <property type="entry name" value="Amidohydro-rel"/>
</dbReference>
<comment type="caution">
    <text evidence="9">The sequence shown here is derived from an EMBL/GenBank/DDBJ whole genome shotgun (WGS) entry which is preliminary data.</text>
</comment>
<accession>A0A7X2PEI8</accession>
<dbReference type="RefSeq" id="WP_154426143.1">
    <property type="nucleotide sequence ID" value="NZ_VUNN01000019.1"/>
</dbReference>
<evidence type="ECO:0000259" key="8">
    <source>
        <dbReference type="Pfam" id="PF13382"/>
    </source>
</evidence>
<evidence type="ECO:0000256" key="5">
    <source>
        <dbReference type="ARBA" id="ARBA00047720"/>
    </source>
</evidence>
<comment type="cofactor">
    <cofactor evidence="6">
        <name>Mn(2+)</name>
        <dbReference type="ChEBI" id="CHEBI:29035"/>
    </cofactor>
</comment>
<keyword evidence="4 6" id="KW-0464">Manganese</keyword>
<protein>
    <recommendedName>
        <fullName evidence="2 6">Adenine deaminase</fullName>
        <shortName evidence="6">Adenase</shortName>
        <shortName evidence="6">Adenine aminase</shortName>
        <ecNumber evidence="2 6">3.5.4.2</ecNumber>
    </recommendedName>
</protein>
<feature type="domain" description="Amidohydrolase-related" evidence="7">
    <location>
        <begin position="67"/>
        <end position="348"/>
    </location>
</feature>
<dbReference type="Pfam" id="PF13382">
    <property type="entry name" value="Adenine_deam_C"/>
    <property type="match status" value="1"/>
</dbReference>
<evidence type="ECO:0000256" key="6">
    <source>
        <dbReference type="HAMAP-Rule" id="MF_01518"/>
    </source>
</evidence>
<dbReference type="HAMAP" id="MF_01518">
    <property type="entry name" value="Adenine_deamin"/>
    <property type="match status" value="1"/>
</dbReference>
<dbReference type="EMBL" id="VUNN01000019">
    <property type="protein sequence ID" value="MSU06895.1"/>
    <property type="molecule type" value="Genomic_DNA"/>
</dbReference>
<dbReference type="SUPFAM" id="SSF51338">
    <property type="entry name" value="Composite domain of metallo-dependent hydrolases"/>
    <property type="match status" value="1"/>
</dbReference>
<gene>
    <name evidence="6 9" type="primary">ade</name>
    <name evidence="9" type="ORF">FYJ80_08940</name>
</gene>
<dbReference type="EC" id="3.5.4.2" evidence="2 6"/>
<keyword evidence="10" id="KW-1185">Reference proteome</keyword>
<reference evidence="9 10" key="1">
    <citation type="submission" date="2019-08" db="EMBL/GenBank/DDBJ databases">
        <title>In-depth cultivation of the pig gut microbiome towards novel bacterial diversity and tailored functional studies.</title>
        <authorList>
            <person name="Wylensek D."/>
            <person name="Hitch T.C.A."/>
            <person name="Clavel T."/>
        </authorList>
    </citation>
    <scope>NUCLEOTIDE SEQUENCE [LARGE SCALE GENOMIC DNA]</scope>
    <source>
        <strain evidence="9 10">NM-380-WT-3C1</strain>
    </source>
</reference>
<dbReference type="PANTHER" id="PTHR11113">
    <property type="entry name" value="N-ACETYLGLUCOSAMINE-6-PHOSPHATE DEACETYLASE"/>
    <property type="match status" value="1"/>
</dbReference>
<feature type="domain" description="Adenine deaminase C-terminal" evidence="8">
    <location>
        <begin position="402"/>
        <end position="571"/>
    </location>
</feature>
<evidence type="ECO:0000259" key="7">
    <source>
        <dbReference type="Pfam" id="PF01979"/>
    </source>
</evidence>
<dbReference type="InterPro" id="IPR006679">
    <property type="entry name" value="Adenine_deam"/>
</dbReference>
<evidence type="ECO:0000256" key="2">
    <source>
        <dbReference type="ARBA" id="ARBA00012782"/>
    </source>
</evidence>
<evidence type="ECO:0000313" key="10">
    <source>
        <dbReference type="Proteomes" id="UP000460549"/>
    </source>
</evidence>
<dbReference type="AlphaFoldDB" id="A0A7X2PEI8"/>
<name>A0A7X2PEI8_9SPIO</name>
<dbReference type="SUPFAM" id="SSF51556">
    <property type="entry name" value="Metallo-dependent hydrolases"/>
    <property type="match status" value="1"/>
</dbReference>
<comment type="catalytic activity">
    <reaction evidence="5 6">
        <text>adenine + H2O + H(+) = hypoxanthine + NH4(+)</text>
        <dbReference type="Rhea" id="RHEA:23688"/>
        <dbReference type="ChEBI" id="CHEBI:15377"/>
        <dbReference type="ChEBI" id="CHEBI:15378"/>
        <dbReference type="ChEBI" id="CHEBI:16708"/>
        <dbReference type="ChEBI" id="CHEBI:17368"/>
        <dbReference type="ChEBI" id="CHEBI:28938"/>
        <dbReference type="EC" id="3.5.4.2"/>
    </reaction>
</comment>
<evidence type="ECO:0000313" key="9">
    <source>
        <dbReference type="EMBL" id="MSU06895.1"/>
    </source>
</evidence>
<dbReference type="GO" id="GO:0000034">
    <property type="term" value="F:adenine deaminase activity"/>
    <property type="evidence" value="ECO:0007669"/>
    <property type="project" value="UniProtKB-UniRule"/>
</dbReference>
<dbReference type="Proteomes" id="UP000460549">
    <property type="component" value="Unassembled WGS sequence"/>
</dbReference>
<evidence type="ECO:0000256" key="1">
    <source>
        <dbReference type="ARBA" id="ARBA00006773"/>
    </source>
</evidence>
<dbReference type="InterPro" id="IPR011059">
    <property type="entry name" value="Metal-dep_hydrolase_composite"/>
</dbReference>
<comment type="similarity">
    <text evidence="1 6">Belongs to the metallo-dependent hydrolases superfamily. Adenine deaminase family.</text>
</comment>
<keyword evidence="3 6" id="KW-0378">Hydrolase</keyword>
<dbReference type="NCBIfam" id="TIGR01178">
    <property type="entry name" value="ade"/>
    <property type="match status" value="1"/>
</dbReference>
<organism evidence="9 10">
    <name type="scientific">Bullifex porci</name>
    <dbReference type="NCBI Taxonomy" id="2606638"/>
    <lineage>
        <taxon>Bacteria</taxon>
        <taxon>Pseudomonadati</taxon>
        <taxon>Spirochaetota</taxon>
        <taxon>Spirochaetia</taxon>
        <taxon>Spirochaetales</taxon>
        <taxon>Spirochaetaceae</taxon>
        <taxon>Bullifex</taxon>
    </lineage>
</organism>
<evidence type="ECO:0000256" key="4">
    <source>
        <dbReference type="ARBA" id="ARBA00023211"/>
    </source>
</evidence>
<sequence length="577" mass="62971">MIDKLAKKIVDVSMGRSQADLCFKNANVVDVYNKTTFLSDVYVVDGYFAAFNGEIKAKETIDLNGKFLVPGFIDAHCHIESSHLSPSAFSDAVVPCGTTSVIADPHEICNVAGLDALAYMLKASERIPLSVFYMIPSCVPATPFENAGANLKAEDIEKVIDTPRILGLGEMMNYPGIVYGDDEVFKKLEVAYSRGKNIDGHSPAIKDNILDAYTSCRITTDHECDTAEELVQRVKRGMYVMLRQGTACKNVKNLVKGVTEQNSSRILFCTDDRQPQTIKEDGHINHGVNIAIEEGLAPLTAISMATLNASVCYGLKDRGAIAPGLRADCFITSSIDHIKAEDVFILGQKVASNGVIKEKAFHTIPEKVSGMMNVKDFSKDKLKLKLEKDEVNIIDIIPGGVVTGRSVEKVNRDSDGCFIHDSSKDILKLAVVERHHGTGNVGLALIRGYGMKDGAVATSIAHDSHNIIVIGSNDEDMVVAVNELIRLGGGITMVKDKKVLMSHRLEIAGLMTDDSQDEVCKTLDEMHAICDRELHVNKDIDPFMTLCFMALPVIPELKLTDTGLFDVTAFKHIPLEA</sequence>
<dbReference type="InterPro" id="IPR026912">
    <property type="entry name" value="Adenine_deam_C"/>
</dbReference>
<dbReference type="Gene3D" id="2.30.40.10">
    <property type="entry name" value="Urease, subunit C, domain 1"/>
    <property type="match status" value="1"/>
</dbReference>
<proteinExistence type="inferred from homology"/>
<dbReference type="GO" id="GO:0006146">
    <property type="term" value="P:adenine catabolic process"/>
    <property type="evidence" value="ECO:0007669"/>
    <property type="project" value="InterPro"/>
</dbReference>
<dbReference type="Gene3D" id="3.20.20.140">
    <property type="entry name" value="Metal-dependent hydrolases"/>
    <property type="match status" value="1"/>
</dbReference>
<dbReference type="InterPro" id="IPR032466">
    <property type="entry name" value="Metal_Hydrolase"/>
</dbReference>
<evidence type="ECO:0000256" key="3">
    <source>
        <dbReference type="ARBA" id="ARBA00022801"/>
    </source>
</evidence>